<dbReference type="InterPro" id="IPR050563">
    <property type="entry name" value="4-hydroxybenzoyl-CoA_TE"/>
</dbReference>
<evidence type="ECO:0000313" key="2">
    <source>
        <dbReference type="Proteomes" id="UP001056384"/>
    </source>
</evidence>
<evidence type="ECO:0000313" key="1">
    <source>
        <dbReference type="EMBL" id="USW59515.1"/>
    </source>
</evidence>
<accession>A0A9Q9B758</accession>
<name>A0A9Q9B758_9PEZI</name>
<dbReference type="PANTHER" id="PTHR31793:SF39">
    <property type="entry name" value="THIOESTERASE_THIOL ESTER DEHYDRASE-ISOMERASE"/>
    <property type="match status" value="1"/>
</dbReference>
<dbReference type="CDD" id="cd00586">
    <property type="entry name" value="4HBT"/>
    <property type="match status" value="1"/>
</dbReference>
<organism evidence="1 2">
    <name type="scientific">Septoria linicola</name>
    <dbReference type="NCBI Taxonomy" id="215465"/>
    <lineage>
        <taxon>Eukaryota</taxon>
        <taxon>Fungi</taxon>
        <taxon>Dikarya</taxon>
        <taxon>Ascomycota</taxon>
        <taxon>Pezizomycotina</taxon>
        <taxon>Dothideomycetes</taxon>
        <taxon>Dothideomycetidae</taxon>
        <taxon>Mycosphaerellales</taxon>
        <taxon>Mycosphaerellaceae</taxon>
        <taxon>Septoria</taxon>
    </lineage>
</organism>
<reference evidence="1" key="1">
    <citation type="submission" date="2022-06" db="EMBL/GenBank/DDBJ databases">
        <title>Complete genome sequences of two strains of the flax pathogen Septoria linicola.</title>
        <authorList>
            <person name="Lapalu N."/>
            <person name="Simon A."/>
            <person name="Demenou B."/>
            <person name="Paumier D."/>
            <person name="Guillot M.-P."/>
            <person name="Gout L."/>
            <person name="Valade R."/>
        </authorList>
    </citation>
    <scope>NUCLEOTIDE SEQUENCE</scope>
    <source>
        <strain evidence="1">SE15195</strain>
    </source>
</reference>
<proteinExistence type="predicted"/>
<dbReference type="InterPro" id="IPR029069">
    <property type="entry name" value="HotDog_dom_sf"/>
</dbReference>
<dbReference type="AlphaFoldDB" id="A0A9Q9B758"/>
<dbReference type="PANTHER" id="PTHR31793">
    <property type="entry name" value="4-HYDROXYBENZOYL-COA THIOESTERASE FAMILY MEMBER"/>
    <property type="match status" value="1"/>
</dbReference>
<dbReference type="EMBL" id="CP099429">
    <property type="protein sequence ID" value="USW59515.1"/>
    <property type="molecule type" value="Genomic_DNA"/>
</dbReference>
<gene>
    <name evidence="1" type="ORF">Slin15195_G128340</name>
</gene>
<protein>
    <submittedName>
        <fullName evidence="1">HotDog domain superfamily protein</fullName>
    </submittedName>
</protein>
<dbReference type="Pfam" id="PF13279">
    <property type="entry name" value="4HBT_2"/>
    <property type="match status" value="1"/>
</dbReference>
<dbReference type="SUPFAM" id="SSF54637">
    <property type="entry name" value="Thioesterase/thiol ester dehydrase-isomerase"/>
    <property type="match status" value="1"/>
</dbReference>
<dbReference type="Proteomes" id="UP001056384">
    <property type="component" value="Chromosome 12"/>
</dbReference>
<sequence>MRVGSRPALSSARQILYAPTKLAICQRHQSTASPATTPATEQLSPRWLSDVKKRLGHCLTWGLQPDQTQEAGQILKEISSDWRELVAGSEGFLTSKQRRSTFRQQVVWGEQDSMGHVNNVVYNRYAETGRVDYFRKFATYIDPAHAKEWNSILTPQGDGLLLRKITTEFKFPMRYPDHVTIYHKLSTEPVEGTDTFIMDAIILSELHQRPAARCIEDCVLYDYRTAKKRPLLPYMLPVLRRTWELQEEAKRVNSQRVLSLLERVRKLEKASWDREGAVEDMGSAGS</sequence>
<keyword evidence="2" id="KW-1185">Reference proteome</keyword>
<dbReference type="GO" id="GO:0047617">
    <property type="term" value="F:fatty acyl-CoA hydrolase activity"/>
    <property type="evidence" value="ECO:0007669"/>
    <property type="project" value="TreeGrafter"/>
</dbReference>
<dbReference type="Gene3D" id="3.10.129.10">
    <property type="entry name" value="Hotdog Thioesterase"/>
    <property type="match status" value="1"/>
</dbReference>